<feature type="domain" description="N-acetylmuramoyl-L-alanine amidase" evidence="1">
    <location>
        <begin position="3"/>
        <end position="146"/>
    </location>
</feature>
<dbReference type="InterPro" id="IPR002502">
    <property type="entry name" value="Amidase_domain"/>
</dbReference>
<sequence>MSRAIDLIVIHCSATPNGRWTSTLDIDHWHRQAGFRRGDRARSLLNPDLTAIGYHWAIYTNGARATGRGPLEDGAHATHQRANHRGLGLCLIGTDKFTLPQWYALKDQVEFLCGKYGVPRQFAHAGNGYTGVCGHRDLGAPKTCPGFAVADWLRGGMVPLAGHIFEGA</sequence>
<dbReference type="EMBL" id="VMNK01000006">
    <property type="protein sequence ID" value="TVO57549.1"/>
    <property type="molecule type" value="Genomic_DNA"/>
</dbReference>
<name>A0A557QXD7_9RHOO</name>
<protein>
    <submittedName>
        <fullName evidence="2">N-acetylmuramoyl-L-alanine amidase</fullName>
    </submittedName>
</protein>
<comment type="caution">
    <text evidence="2">The sequence shown here is derived from an EMBL/GenBank/DDBJ whole genome shotgun (WGS) entry which is preliminary data.</text>
</comment>
<proteinExistence type="predicted"/>
<accession>A0A557QXD7</accession>
<dbReference type="SUPFAM" id="SSF55846">
    <property type="entry name" value="N-acetylmuramoyl-L-alanine amidase-like"/>
    <property type="match status" value="1"/>
</dbReference>
<dbReference type="Proteomes" id="UP000319502">
    <property type="component" value="Unassembled WGS sequence"/>
</dbReference>
<dbReference type="GO" id="GO:0009253">
    <property type="term" value="P:peptidoglycan catabolic process"/>
    <property type="evidence" value="ECO:0007669"/>
    <property type="project" value="InterPro"/>
</dbReference>
<reference evidence="2 3" key="1">
    <citation type="submission" date="2019-07" db="EMBL/GenBank/DDBJ databases">
        <title>The pathways for chlorine oxyanion respiration interact through the shared metabolite chlorate.</title>
        <authorList>
            <person name="Barnum T.P."/>
            <person name="Cheng Y."/>
            <person name="Hill K.A."/>
            <person name="Lucas L.N."/>
            <person name="Carlson H.K."/>
            <person name="Coates J.D."/>
        </authorList>
    </citation>
    <scope>NUCLEOTIDE SEQUENCE [LARGE SCALE GENOMIC DNA]</scope>
    <source>
        <strain evidence="2 3">SFB-3</strain>
    </source>
</reference>
<dbReference type="Gene3D" id="3.40.80.10">
    <property type="entry name" value="Peptidoglycan recognition protein-like"/>
    <property type="match status" value="1"/>
</dbReference>
<dbReference type="AlphaFoldDB" id="A0A557QXD7"/>
<dbReference type="OrthoDB" id="8754850at2"/>
<dbReference type="InterPro" id="IPR036505">
    <property type="entry name" value="Amidase/PGRP_sf"/>
</dbReference>
<evidence type="ECO:0000313" key="3">
    <source>
        <dbReference type="Proteomes" id="UP000319502"/>
    </source>
</evidence>
<gene>
    <name evidence="2" type="ORF">FHP91_07685</name>
</gene>
<dbReference type="GO" id="GO:0008745">
    <property type="term" value="F:N-acetylmuramoyl-L-alanine amidase activity"/>
    <property type="evidence" value="ECO:0007669"/>
    <property type="project" value="InterPro"/>
</dbReference>
<dbReference type="CDD" id="cd06583">
    <property type="entry name" value="PGRP"/>
    <property type="match status" value="1"/>
</dbReference>
<evidence type="ECO:0000313" key="2">
    <source>
        <dbReference type="EMBL" id="TVO57549.1"/>
    </source>
</evidence>
<dbReference type="RefSeq" id="WP_144309022.1">
    <property type="nucleotide sequence ID" value="NZ_VMNK01000006.1"/>
</dbReference>
<organism evidence="2 3">
    <name type="scientific">Denitromonas halophila</name>
    <dbReference type="NCBI Taxonomy" id="1629404"/>
    <lineage>
        <taxon>Bacteria</taxon>
        <taxon>Pseudomonadati</taxon>
        <taxon>Pseudomonadota</taxon>
        <taxon>Betaproteobacteria</taxon>
        <taxon>Rhodocyclales</taxon>
        <taxon>Zoogloeaceae</taxon>
        <taxon>Denitromonas</taxon>
    </lineage>
</organism>
<evidence type="ECO:0000259" key="1">
    <source>
        <dbReference type="Pfam" id="PF01510"/>
    </source>
</evidence>
<keyword evidence="3" id="KW-1185">Reference proteome</keyword>
<dbReference type="Pfam" id="PF01510">
    <property type="entry name" value="Amidase_2"/>
    <property type="match status" value="1"/>
</dbReference>